<protein>
    <submittedName>
        <fullName evidence="2">Uncharacterized protein</fullName>
    </submittedName>
</protein>
<keyword evidence="3" id="KW-1185">Reference proteome</keyword>
<feature type="compositionally biased region" description="Polar residues" evidence="1">
    <location>
        <begin position="60"/>
        <end position="76"/>
    </location>
</feature>
<comment type="caution">
    <text evidence="2">The sequence shown here is derived from an EMBL/GenBank/DDBJ whole genome shotgun (WGS) entry which is preliminary data.</text>
</comment>
<evidence type="ECO:0000313" key="3">
    <source>
        <dbReference type="Proteomes" id="UP000314294"/>
    </source>
</evidence>
<accession>A0A4Z2HS20</accession>
<evidence type="ECO:0000313" key="2">
    <source>
        <dbReference type="EMBL" id="TNN67602.1"/>
    </source>
</evidence>
<evidence type="ECO:0000256" key="1">
    <source>
        <dbReference type="SAM" id="MobiDB-lite"/>
    </source>
</evidence>
<name>A0A4Z2HS20_9TELE</name>
<proteinExistence type="predicted"/>
<feature type="region of interest" description="Disordered" evidence="1">
    <location>
        <begin position="30"/>
        <end position="77"/>
    </location>
</feature>
<sequence>MSCLMMNSKIGAQDDSTSLVVNSSASNTLLRPSARLPPSPPPLLVDTPQLNVGPDERSFKTSGAAGTSAPESLSNRRCSRDYERLGKDVLRRWGQGVARETSGESRTSEEEAHLSCSIACSCGPVVSLEVACVRAASRSIKPLHRLFKTTKVSRVAAAERFSAACYGPYIPIRYPKQFNMN</sequence>
<organism evidence="2 3">
    <name type="scientific">Liparis tanakae</name>
    <name type="common">Tanaka's snailfish</name>
    <dbReference type="NCBI Taxonomy" id="230148"/>
    <lineage>
        <taxon>Eukaryota</taxon>
        <taxon>Metazoa</taxon>
        <taxon>Chordata</taxon>
        <taxon>Craniata</taxon>
        <taxon>Vertebrata</taxon>
        <taxon>Euteleostomi</taxon>
        <taxon>Actinopterygii</taxon>
        <taxon>Neopterygii</taxon>
        <taxon>Teleostei</taxon>
        <taxon>Neoteleostei</taxon>
        <taxon>Acanthomorphata</taxon>
        <taxon>Eupercaria</taxon>
        <taxon>Perciformes</taxon>
        <taxon>Cottioidei</taxon>
        <taxon>Cottales</taxon>
        <taxon>Liparidae</taxon>
        <taxon>Liparis</taxon>
    </lineage>
</organism>
<gene>
    <name evidence="2" type="ORF">EYF80_022171</name>
</gene>
<dbReference type="AlphaFoldDB" id="A0A4Z2HS20"/>
<dbReference type="Proteomes" id="UP000314294">
    <property type="component" value="Unassembled WGS sequence"/>
</dbReference>
<dbReference type="EMBL" id="SRLO01000201">
    <property type="protein sequence ID" value="TNN67602.1"/>
    <property type="molecule type" value="Genomic_DNA"/>
</dbReference>
<reference evidence="2 3" key="1">
    <citation type="submission" date="2019-03" db="EMBL/GenBank/DDBJ databases">
        <title>First draft genome of Liparis tanakae, snailfish: a comprehensive survey of snailfish specific genes.</title>
        <authorList>
            <person name="Kim W."/>
            <person name="Song I."/>
            <person name="Jeong J.-H."/>
            <person name="Kim D."/>
            <person name="Kim S."/>
            <person name="Ryu S."/>
            <person name="Song J.Y."/>
            <person name="Lee S.K."/>
        </authorList>
    </citation>
    <scope>NUCLEOTIDE SEQUENCE [LARGE SCALE GENOMIC DNA]</scope>
    <source>
        <tissue evidence="2">Muscle</tissue>
    </source>
</reference>